<dbReference type="GO" id="GO:0016899">
    <property type="term" value="F:oxidoreductase activity, acting on the CH-OH group of donors, oxygen as acceptor"/>
    <property type="evidence" value="ECO:0007669"/>
    <property type="project" value="InterPro"/>
</dbReference>
<dbReference type="SUPFAM" id="SSF56176">
    <property type="entry name" value="FAD-binding/transporter-associated domain-like"/>
    <property type="match status" value="1"/>
</dbReference>
<dbReference type="PANTHER" id="PTHR43762">
    <property type="entry name" value="L-GULONOLACTONE OXIDASE"/>
    <property type="match status" value="1"/>
</dbReference>
<dbReference type="InterPro" id="IPR036318">
    <property type="entry name" value="FAD-bd_PCMH-like_sf"/>
</dbReference>
<dbReference type="Gene3D" id="3.40.462.10">
    <property type="entry name" value="FAD-linked oxidases, C-terminal domain"/>
    <property type="match status" value="1"/>
</dbReference>
<protein>
    <submittedName>
        <fullName evidence="2">7860_t:CDS:1</fullName>
    </submittedName>
</protein>
<dbReference type="Gene3D" id="3.30.43.10">
    <property type="entry name" value="Uridine Diphospho-n-acetylenolpyruvylglucosamine Reductase, domain 2"/>
    <property type="match status" value="1"/>
</dbReference>
<name>A0A9N9G0I7_9GLOM</name>
<dbReference type="AlphaFoldDB" id="A0A9N9G0I7"/>
<dbReference type="Pfam" id="PF01565">
    <property type="entry name" value="FAD_binding_4"/>
    <property type="match status" value="1"/>
</dbReference>
<accession>A0A9N9G0I7</accession>
<dbReference type="OrthoDB" id="610608at2759"/>
<dbReference type="Gene3D" id="3.30.465.10">
    <property type="match status" value="1"/>
</dbReference>
<dbReference type="PIRSF" id="PIRSF000136">
    <property type="entry name" value="LGO_GLO"/>
    <property type="match status" value="1"/>
</dbReference>
<sequence length="489" mass="54745">MPEALALVYRHYYTIAIANQWVAMCKSVRRDGLITHFKRLFAPTSEKSFTTWFGNVITPQYIFRPNSLENLKDIVKNAKTNGKKIRCAGQGHSWSSLSVTKDYLVVVTDLDKVIEIKKTEKYGWTVTALAGTQIKTVEQALLKNNPPLAFESMTVPDTFRISGIVAVGGHGGKTGGPSISDLVVKLEIVTGDGELQEFSNEKDPVELNAARVNLGLLGIVYSITFRVEPLFNLRMNDIVSPIKDGLKPANIKQAFDNSDTMEIFYWPFNKGRIDLSNDDIWIKQFVRTQDPPTTTRTILNKILNDALIQASNCSAEIFLEHPKLTPAIKAAQWLIVKKTFKSEVMTAIDGIHYLTGTEVVRYDDAGFVFKVDPDFTNVATELLFLINKIAEYANKDKYPINLAASARILRASAALLSPAFDSDPNAIYCFIEIGSIKSDSWVEFLNEASARWTSKYQAGTHWAKEWESLPGINQSLRKSLGNRLETFEK</sequence>
<dbReference type="PANTHER" id="PTHR43762:SF1">
    <property type="entry name" value="D-ARABINONO-1,4-LACTONE OXIDASE"/>
    <property type="match status" value="1"/>
</dbReference>
<evidence type="ECO:0000313" key="2">
    <source>
        <dbReference type="EMBL" id="CAG8569048.1"/>
    </source>
</evidence>
<feature type="non-terminal residue" evidence="2">
    <location>
        <position position="489"/>
    </location>
</feature>
<comment type="caution">
    <text evidence="2">The sequence shown here is derived from an EMBL/GenBank/DDBJ whole genome shotgun (WGS) entry which is preliminary data.</text>
</comment>
<dbReference type="PROSITE" id="PS51387">
    <property type="entry name" value="FAD_PCMH"/>
    <property type="match status" value="1"/>
</dbReference>
<dbReference type="EMBL" id="CAJVPL010001395">
    <property type="protein sequence ID" value="CAG8569048.1"/>
    <property type="molecule type" value="Genomic_DNA"/>
</dbReference>
<organism evidence="2 3">
    <name type="scientific">Ambispora gerdemannii</name>
    <dbReference type="NCBI Taxonomy" id="144530"/>
    <lineage>
        <taxon>Eukaryota</taxon>
        <taxon>Fungi</taxon>
        <taxon>Fungi incertae sedis</taxon>
        <taxon>Mucoromycota</taxon>
        <taxon>Glomeromycotina</taxon>
        <taxon>Glomeromycetes</taxon>
        <taxon>Archaeosporales</taxon>
        <taxon>Ambisporaceae</taxon>
        <taxon>Ambispora</taxon>
    </lineage>
</organism>
<feature type="domain" description="FAD-binding PCMH-type" evidence="1">
    <location>
        <begin position="55"/>
        <end position="230"/>
    </location>
</feature>
<gene>
    <name evidence="2" type="ORF">AGERDE_LOCUS7544</name>
</gene>
<dbReference type="InterPro" id="IPR016169">
    <property type="entry name" value="FAD-bd_PCMH_sub2"/>
</dbReference>
<dbReference type="InterPro" id="IPR010031">
    <property type="entry name" value="FAD_lactone_oxidase-like"/>
</dbReference>
<evidence type="ECO:0000259" key="1">
    <source>
        <dbReference type="PROSITE" id="PS51387"/>
    </source>
</evidence>
<dbReference type="InterPro" id="IPR016170">
    <property type="entry name" value="Cytok_DH_C_sf"/>
</dbReference>
<proteinExistence type="predicted"/>
<dbReference type="GO" id="GO:0071949">
    <property type="term" value="F:FAD binding"/>
    <property type="evidence" value="ECO:0007669"/>
    <property type="project" value="InterPro"/>
</dbReference>
<dbReference type="InterPro" id="IPR016166">
    <property type="entry name" value="FAD-bd_PCMH"/>
</dbReference>
<dbReference type="InterPro" id="IPR006094">
    <property type="entry name" value="Oxid_FAD_bind_N"/>
</dbReference>
<evidence type="ECO:0000313" key="3">
    <source>
        <dbReference type="Proteomes" id="UP000789831"/>
    </source>
</evidence>
<keyword evidence="3" id="KW-1185">Reference proteome</keyword>
<dbReference type="Proteomes" id="UP000789831">
    <property type="component" value="Unassembled WGS sequence"/>
</dbReference>
<reference evidence="2" key="1">
    <citation type="submission" date="2021-06" db="EMBL/GenBank/DDBJ databases">
        <authorList>
            <person name="Kallberg Y."/>
            <person name="Tangrot J."/>
            <person name="Rosling A."/>
        </authorList>
    </citation>
    <scope>NUCLEOTIDE SEQUENCE</scope>
    <source>
        <strain evidence="2">MT106</strain>
    </source>
</reference>
<dbReference type="InterPro" id="IPR016167">
    <property type="entry name" value="FAD-bd_PCMH_sub1"/>
</dbReference>